<dbReference type="InterPro" id="IPR059026">
    <property type="entry name" value="LpqB_N"/>
</dbReference>
<feature type="chain" id="PRO_5045578603" description="GerMN domain-containing protein" evidence="2">
    <location>
        <begin position="34"/>
        <end position="570"/>
    </location>
</feature>
<evidence type="ECO:0000256" key="2">
    <source>
        <dbReference type="SAM" id="SignalP"/>
    </source>
</evidence>
<accession>A0ABX0TDI8</accession>
<evidence type="ECO:0000256" key="1">
    <source>
        <dbReference type="SAM" id="MobiDB-lite"/>
    </source>
</evidence>
<dbReference type="Pfam" id="PF10646">
    <property type="entry name" value="Germane"/>
    <property type="match status" value="1"/>
</dbReference>
<dbReference type="Pfam" id="PF25976">
    <property type="entry name" value="LpqB_N"/>
    <property type="match status" value="1"/>
</dbReference>
<dbReference type="InterPro" id="IPR011048">
    <property type="entry name" value="Haem_d1_sf"/>
</dbReference>
<evidence type="ECO:0000259" key="3">
    <source>
        <dbReference type="SMART" id="SM00909"/>
    </source>
</evidence>
<sequence>MTPTDRPTPRSRLRLALTAALAAATLLGATACAAIPTGGPVRSGQSITDESPTGGVDYRPTGPEDGADQTELLTQFIDAATGAQNDYAVAREFLSSGFSQKWNPRQSVTIRQGDGEVERVGDQELTYTLTASASVDADGEYTQAVRPTSSTLTFQFVREGGQWRIAYAPDGIILSPVNFTSVFQPHALYFYDPTYRFLVPDERWFLARSSTSTRIVSALLAGPAEWLEGTVVSSFPEGTQLSLNAVTIESGSAQVDLSGEALKANTVEKVRMREQLTESLSSVATISSVDLTVEGVPVPLPDSSGTSAQRNPDVDARPLVVQDGSAGYATPSTGDVTALGGGMSDRIAGLEPRSLALSASGTVAVVGNDDGVFVVRTGKDPLRIDTRDDLVPPTLDDQGFVWVAERSDSRSITAYGLGGDPHTVTSTLPEGKLVSFQVSRDSTRALALLDTEDGAALYVVAITRGSDRAPTSLGPPVRVQAAEGTPVGATWVDELDVASVGRTTVGSSVVRTTVGGQWDTLAKPDGRATAIAGGSGSALLLRKSDGSVLQLNGGGWETTGIEAQVLGVQR</sequence>
<evidence type="ECO:0000313" key="4">
    <source>
        <dbReference type="EMBL" id="NII42249.1"/>
    </source>
</evidence>
<feature type="signal peptide" evidence="2">
    <location>
        <begin position="1"/>
        <end position="33"/>
    </location>
</feature>
<keyword evidence="2" id="KW-0732">Signal</keyword>
<dbReference type="EMBL" id="JAAOYO010000004">
    <property type="protein sequence ID" value="NII42249.1"/>
    <property type="molecule type" value="Genomic_DNA"/>
</dbReference>
<comment type="caution">
    <text evidence="4">The sequence shown here is derived from an EMBL/GenBank/DDBJ whole genome shotgun (WGS) entry which is preliminary data.</text>
</comment>
<dbReference type="SUPFAM" id="SSF51004">
    <property type="entry name" value="C-terminal (heme d1) domain of cytochrome cd1-nitrite reductase"/>
    <property type="match status" value="1"/>
</dbReference>
<feature type="region of interest" description="Disordered" evidence="1">
    <location>
        <begin position="37"/>
        <end position="67"/>
    </location>
</feature>
<organism evidence="4 5">
    <name type="scientific">Curtobacterium salicis</name>
    <dbReference type="NCBI Taxonomy" id="1779862"/>
    <lineage>
        <taxon>Bacteria</taxon>
        <taxon>Bacillati</taxon>
        <taxon>Actinomycetota</taxon>
        <taxon>Actinomycetes</taxon>
        <taxon>Micrococcales</taxon>
        <taxon>Microbacteriaceae</taxon>
        <taxon>Curtobacterium</taxon>
    </lineage>
</organism>
<protein>
    <recommendedName>
        <fullName evidence="3">GerMN domain-containing protein</fullName>
    </recommendedName>
</protein>
<dbReference type="Proteomes" id="UP001318300">
    <property type="component" value="Unassembled WGS sequence"/>
</dbReference>
<name>A0ABX0TDI8_9MICO</name>
<feature type="domain" description="GerMN" evidence="3">
    <location>
        <begin position="212"/>
        <end position="302"/>
    </location>
</feature>
<evidence type="ECO:0000313" key="5">
    <source>
        <dbReference type="Proteomes" id="UP001318300"/>
    </source>
</evidence>
<dbReference type="PROSITE" id="PS51257">
    <property type="entry name" value="PROKAR_LIPOPROTEIN"/>
    <property type="match status" value="1"/>
</dbReference>
<proteinExistence type="predicted"/>
<dbReference type="SMART" id="SM00909">
    <property type="entry name" value="Germane"/>
    <property type="match status" value="1"/>
</dbReference>
<gene>
    <name evidence="4" type="ORF">E9228_002907</name>
</gene>
<keyword evidence="5" id="KW-1185">Reference proteome</keyword>
<dbReference type="RefSeq" id="WP_166781229.1">
    <property type="nucleotide sequence ID" value="NZ_JAAOYO010000004.1"/>
</dbReference>
<reference evidence="4 5" key="1">
    <citation type="submission" date="2020-03" db="EMBL/GenBank/DDBJ databases">
        <title>Above-ground endophytic microbial communities from plants in different locations in the United States.</title>
        <authorList>
            <person name="Frank C."/>
        </authorList>
    </citation>
    <scope>NUCLEOTIDE SEQUENCE [LARGE SCALE GENOMIC DNA]</scope>
    <source>
        <strain evidence="4 5">WW7</strain>
    </source>
</reference>
<dbReference type="InterPro" id="IPR019606">
    <property type="entry name" value="GerMN"/>
</dbReference>